<dbReference type="RefSeq" id="WP_203414379.1">
    <property type="nucleotide sequence ID" value="NZ_CP060244.1"/>
</dbReference>
<dbReference type="EMBL" id="CP060244">
    <property type="protein sequence ID" value="QNT77992.1"/>
    <property type="molecule type" value="Genomic_DNA"/>
</dbReference>
<dbReference type="AlphaFoldDB" id="A0A7H1NQD2"/>
<name>A0A7H1NQD2_9PROT</name>
<evidence type="ECO:0000313" key="3">
    <source>
        <dbReference type="Proteomes" id="UP000516349"/>
    </source>
</evidence>
<protein>
    <submittedName>
        <fullName evidence="2">Uncharacterized protein</fullName>
    </submittedName>
</protein>
<feature type="transmembrane region" description="Helical" evidence="1">
    <location>
        <begin position="181"/>
        <end position="200"/>
    </location>
</feature>
<reference evidence="2 3" key="1">
    <citation type="submission" date="2020-08" db="EMBL/GenBank/DDBJ databases">
        <title>Complete genome sequence of Entomobacter blattae G55GP.</title>
        <authorList>
            <person name="Poehlein A."/>
            <person name="Guzman J."/>
            <person name="Daniel R."/>
            <person name="Vilcinskas A."/>
        </authorList>
    </citation>
    <scope>NUCLEOTIDE SEQUENCE [LARGE SCALE GENOMIC DNA]</scope>
    <source>
        <strain evidence="2 3">G55GP</strain>
    </source>
</reference>
<dbReference type="KEGG" id="ebla:JGUZn3_07570"/>
<keyword evidence="1" id="KW-1133">Transmembrane helix</keyword>
<evidence type="ECO:0000256" key="1">
    <source>
        <dbReference type="SAM" id="Phobius"/>
    </source>
</evidence>
<proteinExistence type="predicted"/>
<keyword evidence="1" id="KW-0472">Membrane</keyword>
<dbReference type="Proteomes" id="UP000516349">
    <property type="component" value="Chromosome"/>
</dbReference>
<feature type="transmembrane region" description="Helical" evidence="1">
    <location>
        <begin position="212"/>
        <end position="235"/>
    </location>
</feature>
<keyword evidence="1" id="KW-0812">Transmembrane</keyword>
<gene>
    <name evidence="2" type="ORF">JGUZn3_07570</name>
</gene>
<evidence type="ECO:0000313" key="2">
    <source>
        <dbReference type="EMBL" id="QNT77992.1"/>
    </source>
</evidence>
<sequence>MSRTTLVQTTTFSQYSPLGWSGQLLVENWPTLYELLLHRMGAEYANLLLEPVIDRKRGVIDWYIPPQAALSPLQQTDSISLQRRAHVMLERIKSFAISLRDSPQLADHTKAEMLLMALNYPDYTCLVHTEVGIGIVGWGHEPTGKGILPEALSMRGQEIPSQTITILPSPSPSSPPKSTSLWWIFLPSLIALALLVALPWKEGWLGIENFCRYYWVWPVIALLLIGLALLALQLIRRKKPAPSLSSPTP</sequence>
<keyword evidence="3" id="KW-1185">Reference proteome</keyword>
<organism evidence="2 3">
    <name type="scientific">Entomobacter blattae</name>
    <dbReference type="NCBI Taxonomy" id="2762277"/>
    <lineage>
        <taxon>Bacteria</taxon>
        <taxon>Pseudomonadati</taxon>
        <taxon>Pseudomonadota</taxon>
        <taxon>Alphaproteobacteria</taxon>
        <taxon>Acetobacterales</taxon>
        <taxon>Acetobacteraceae</taxon>
        <taxon>Entomobacter</taxon>
    </lineage>
</organism>
<accession>A0A7H1NQD2</accession>